<feature type="domain" description="HTH cro/C1-type" evidence="1">
    <location>
        <begin position="7"/>
        <end position="60"/>
    </location>
</feature>
<evidence type="ECO:0000313" key="2">
    <source>
        <dbReference type="EMBL" id="TGY16279.1"/>
    </source>
</evidence>
<dbReference type="InterPro" id="IPR001387">
    <property type="entry name" value="Cro/C1-type_HTH"/>
</dbReference>
<evidence type="ECO:0000313" key="3">
    <source>
        <dbReference type="Proteomes" id="UP000309117"/>
    </source>
</evidence>
<dbReference type="SUPFAM" id="SSF47413">
    <property type="entry name" value="lambda repressor-like DNA-binding domains"/>
    <property type="match status" value="1"/>
</dbReference>
<comment type="caution">
    <text evidence="2">The sequence shown here is derived from an EMBL/GenBank/DDBJ whole genome shotgun (WGS) entry which is preliminary data.</text>
</comment>
<evidence type="ECO:0000259" key="1">
    <source>
        <dbReference type="PROSITE" id="PS50943"/>
    </source>
</evidence>
<dbReference type="Proteomes" id="UP000309117">
    <property type="component" value="Unassembled WGS sequence"/>
</dbReference>
<dbReference type="InterPro" id="IPR010982">
    <property type="entry name" value="Lambda_DNA-bd_dom_sf"/>
</dbReference>
<protein>
    <submittedName>
        <fullName evidence="2">XRE family transcriptional regulator</fullName>
    </submittedName>
</protein>
<proteinExistence type="predicted"/>
<dbReference type="RefSeq" id="WP_004039901.1">
    <property type="nucleotide sequence ID" value="NZ_AQFR02000003.1"/>
</dbReference>
<dbReference type="AlphaFoldDB" id="A0A4S2BMS4"/>
<reference evidence="2 3" key="1">
    <citation type="submission" date="2019-04" db="EMBL/GenBank/DDBJ databases">
        <title>Microbes associate with the intestines of laboratory mice.</title>
        <authorList>
            <person name="Navarre W."/>
            <person name="Wong E."/>
            <person name="Huang K."/>
            <person name="Tropini C."/>
            <person name="Ng K."/>
            <person name="Yu B."/>
        </authorList>
    </citation>
    <scope>NUCLEOTIDE SEQUENCE [LARGE SCALE GENOMIC DNA]</scope>
    <source>
        <strain evidence="2 3">NM61_E11</strain>
    </source>
</reference>
<dbReference type="CDD" id="cd00093">
    <property type="entry name" value="HTH_XRE"/>
    <property type="match status" value="1"/>
</dbReference>
<dbReference type="GO" id="GO:0003677">
    <property type="term" value="F:DNA binding"/>
    <property type="evidence" value="ECO:0007669"/>
    <property type="project" value="InterPro"/>
</dbReference>
<dbReference type="EMBL" id="SRYV01000005">
    <property type="protein sequence ID" value="TGY16279.1"/>
    <property type="molecule type" value="Genomic_DNA"/>
</dbReference>
<accession>A0A4S2BMS4</accession>
<name>A0A4S2BMS4_9LACO</name>
<sequence length="272" mass="31577">MTIGEALKKERIKRGLSVRKMAGTIIDPSSYNKVEKNMRNIGSEALVRLIFMHDININEFFNNISSNYVPSKLLYKIELESNMRSAFNNRDLVKIQNVHNKIMNLKHEEILKLRSIVAVAYLKDTINDLDEHIKIKIFEQLDKKDNLSNNIEAIRLFANVMPIFTNEQLNYLMQSYANKIIKNDNLSELDIKRFVIASVNYLRACYERKIPLNETMVQIKDYILNSDDTSLLVYKGLVKLSLAAITGNITLAKKLKQELIDIGYEQVKNWKF</sequence>
<gene>
    <name evidence="2" type="ORF">E5351_03670</name>
</gene>
<organism evidence="2 3">
    <name type="scientific">Lactobacillus intestinalis</name>
    <dbReference type="NCBI Taxonomy" id="151781"/>
    <lineage>
        <taxon>Bacteria</taxon>
        <taxon>Bacillati</taxon>
        <taxon>Bacillota</taxon>
        <taxon>Bacilli</taxon>
        <taxon>Lactobacillales</taxon>
        <taxon>Lactobacillaceae</taxon>
        <taxon>Lactobacillus</taxon>
    </lineage>
</organism>
<dbReference type="PROSITE" id="PS50943">
    <property type="entry name" value="HTH_CROC1"/>
    <property type="match status" value="1"/>
</dbReference>
<dbReference type="Gene3D" id="1.10.260.40">
    <property type="entry name" value="lambda repressor-like DNA-binding domains"/>
    <property type="match status" value="1"/>
</dbReference>